<protein>
    <submittedName>
        <fullName evidence="2">Uncharacterized protein</fullName>
    </submittedName>
</protein>
<feature type="compositionally biased region" description="Basic and acidic residues" evidence="1">
    <location>
        <begin position="321"/>
        <end position="334"/>
    </location>
</feature>
<evidence type="ECO:0000256" key="1">
    <source>
        <dbReference type="SAM" id="MobiDB-lite"/>
    </source>
</evidence>
<feature type="compositionally biased region" description="Basic and acidic residues" evidence="1">
    <location>
        <begin position="226"/>
        <end position="237"/>
    </location>
</feature>
<dbReference type="AlphaFoldDB" id="A0A6J4LZZ2"/>
<dbReference type="EMBL" id="CADCUE010000189">
    <property type="protein sequence ID" value="CAA9346469.1"/>
    <property type="molecule type" value="Genomic_DNA"/>
</dbReference>
<feature type="compositionally biased region" description="Basic and acidic residues" evidence="1">
    <location>
        <begin position="145"/>
        <end position="156"/>
    </location>
</feature>
<proteinExistence type="predicted"/>
<name>A0A6J4LZZ2_9ACTN</name>
<evidence type="ECO:0000313" key="2">
    <source>
        <dbReference type="EMBL" id="CAA9346469.1"/>
    </source>
</evidence>
<feature type="region of interest" description="Disordered" evidence="1">
    <location>
        <begin position="226"/>
        <end position="359"/>
    </location>
</feature>
<feature type="region of interest" description="Disordered" evidence="1">
    <location>
        <begin position="135"/>
        <end position="193"/>
    </location>
</feature>
<feature type="compositionally biased region" description="Basic residues" evidence="1">
    <location>
        <begin position="299"/>
        <end position="320"/>
    </location>
</feature>
<feature type="compositionally biased region" description="Basic and acidic residues" evidence="1">
    <location>
        <begin position="169"/>
        <end position="193"/>
    </location>
</feature>
<accession>A0A6J4LZZ2</accession>
<reference evidence="2" key="1">
    <citation type="submission" date="2020-02" db="EMBL/GenBank/DDBJ databases">
        <authorList>
            <person name="Meier V. D."/>
        </authorList>
    </citation>
    <scope>NUCLEOTIDE SEQUENCE</scope>
    <source>
        <strain evidence="2">AVDCRST_MAG16</strain>
    </source>
</reference>
<sequence length="359" mass="38400">MRVADAVQHLRAGEHAVGRAVAVVEPHQLAGVEARRPATVEPVVAVAVVGAVDDAVLHDEVGDPRALQDVVDDLLRGGDLGTPRQGRTGPAVRGALHRADADEVLQVQRLEAPSHDHPAVVRSGDECLDDVVVRRGGPGQQRAVRPAERREPHPCHAVDALEVPAGVDGRVRDRQRPDPRGHPGPEALERAGRGAEGCDLAAGHAVDGAEVPPDVDARAVRRGLDHQRLRVEHRSERQQLPGGEVEGEDVGARHLLRTSDGRAGGPGRGELAHGVHRRPDDLRLPDDAVDLDGRERVGARRHGGGRVRRARVGRGLRHRGQSREDQGGGDEPRPRAQGTAELVDVGVRHWSSVTQRPSG</sequence>
<feature type="compositionally biased region" description="Basic and acidic residues" evidence="1">
    <location>
        <begin position="270"/>
        <end position="298"/>
    </location>
</feature>
<organism evidence="2">
    <name type="scientific">uncultured Frankineae bacterium</name>
    <dbReference type="NCBI Taxonomy" id="437475"/>
    <lineage>
        <taxon>Bacteria</taxon>
        <taxon>Bacillati</taxon>
        <taxon>Actinomycetota</taxon>
        <taxon>Actinomycetes</taxon>
        <taxon>Frankiales</taxon>
        <taxon>environmental samples</taxon>
    </lineage>
</organism>
<gene>
    <name evidence="2" type="ORF">AVDCRST_MAG16-2078</name>
</gene>